<proteinExistence type="predicted"/>
<name>A0A0G0Y9D5_9BACT</name>
<dbReference type="STRING" id="1618356.UU93_C0001G0115"/>
<sequence length="66" mass="7314">MLLELNQDPNLIRNAQIAAYLILLCINCVGTIAAGAAVLWGIGKLVVPDANEAHEQMWDDLRNDRR</sequence>
<keyword evidence="1" id="KW-0812">Transmembrane</keyword>
<dbReference type="AlphaFoldDB" id="A0A0G0Y9D5"/>
<organism evidence="2 3">
    <name type="scientific">Candidatus Amesbacteria bacterium GW2011_GWA2_42_12</name>
    <dbReference type="NCBI Taxonomy" id="1618356"/>
    <lineage>
        <taxon>Bacteria</taxon>
        <taxon>Candidatus Amesiibacteriota</taxon>
    </lineage>
</organism>
<reference evidence="2 3" key="1">
    <citation type="journal article" date="2015" name="Nature">
        <title>rRNA introns, odd ribosomes, and small enigmatic genomes across a large radiation of phyla.</title>
        <authorList>
            <person name="Brown C.T."/>
            <person name="Hug L.A."/>
            <person name="Thomas B.C."/>
            <person name="Sharon I."/>
            <person name="Castelle C.J."/>
            <person name="Singh A."/>
            <person name="Wilkins M.J."/>
            <person name="Williams K.H."/>
            <person name="Banfield J.F."/>
        </authorList>
    </citation>
    <scope>NUCLEOTIDE SEQUENCE [LARGE SCALE GENOMIC DNA]</scope>
</reference>
<accession>A0A0G0Y9D5</accession>
<evidence type="ECO:0000256" key="1">
    <source>
        <dbReference type="SAM" id="Phobius"/>
    </source>
</evidence>
<protein>
    <submittedName>
        <fullName evidence="2">Uncharacterized protein</fullName>
    </submittedName>
</protein>
<comment type="caution">
    <text evidence="2">The sequence shown here is derived from an EMBL/GenBank/DDBJ whole genome shotgun (WGS) entry which is preliminary data.</text>
</comment>
<dbReference type="Proteomes" id="UP000034160">
    <property type="component" value="Unassembled WGS sequence"/>
</dbReference>
<keyword evidence="1" id="KW-0472">Membrane</keyword>
<dbReference type="EMBL" id="LCCN01000001">
    <property type="protein sequence ID" value="KKS33284.1"/>
    <property type="molecule type" value="Genomic_DNA"/>
</dbReference>
<keyword evidence="1" id="KW-1133">Transmembrane helix</keyword>
<evidence type="ECO:0000313" key="3">
    <source>
        <dbReference type="Proteomes" id="UP000034160"/>
    </source>
</evidence>
<evidence type="ECO:0000313" key="2">
    <source>
        <dbReference type="EMBL" id="KKS33284.1"/>
    </source>
</evidence>
<feature type="transmembrane region" description="Helical" evidence="1">
    <location>
        <begin position="20"/>
        <end position="42"/>
    </location>
</feature>
<gene>
    <name evidence="2" type="ORF">UU93_C0001G0115</name>
</gene>